<keyword evidence="2" id="KW-0472">Membrane</keyword>
<reference evidence="3" key="1">
    <citation type="submission" date="2016-11" db="EMBL/GenBank/DDBJ databases">
        <title>The genome sequence of Colletotrichum cuscutae.</title>
        <authorList>
            <person name="Baroncelli R."/>
        </authorList>
    </citation>
    <scope>NUCLEOTIDE SEQUENCE</scope>
    <source>
        <strain evidence="3">IMI 304802</strain>
    </source>
</reference>
<gene>
    <name evidence="3" type="ORF">CCUS01_17428</name>
</gene>
<protein>
    <submittedName>
        <fullName evidence="3">Uncharacterized protein</fullName>
    </submittedName>
</protein>
<feature type="transmembrane region" description="Helical" evidence="2">
    <location>
        <begin position="78"/>
        <end position="105"/>
    </location>
</feature>
<feature type="non-terminal residue" evidence="3">
    <location>
        <position position="1"/>
    </location>
</feature>
<proteinExistence type="predicted"/>
<keyword evidence="4" id="KW-1185">Reference proteome</keyword>
<feature type="region of interest" description="Disordered" evidence="1">
    <location>
        <begin position="276"/>
        <end position="302"/>
    </location>
</feature>
<feature type="compositionally biased region" description="Gly residues" evidence="1">
    <location>
        <begin position="286"/>
        <end position="298"/>
    </location>
</feature>
<evidence type="ECO:0000313" key="4">
    <source>
        <dbReference type="Proteomes" id="UP001239213"/>
    </source>
</evidence>
<evidence type="ECO:0000313" key="3">
    <source>
        <dbReference type="EMBL" id="KAK1470923.1"/>
    </source>
</evidence>
<sequence length="445" mass="49361">PRFAVDKNSLLALVSLVLSPKLDNLQAALRGQGAAPEAAGRGSASVEHQINICRVQSYVRYYYDFLTTDTTDTTARPFFVLFCAVILIFLGAITHYTYIIGVVVLQTHTQTCNCNSTLAVRGRVHASKEAEEAIEHMKKKEKNSGARGSVDVASGASNIKFFRGCFFFQHADKIDVAYCCRSPFTQQLSSHCLISPNHSDVGVLLRPDDLSELTSPCNSVCLDIRTPYYDEVTDYLRSRQSKGGKIIIKLLGPAGRNETLLPSPFEIDHLAAGQGHAKSKTVGPRGVRGGGGGGGLNQGKGERKFPIKKSVTMKRTSRIGLLYVYSEIGSRQTFVERLWKKFDRFCNFPNFLHIQPGLPGDYVVSGRKERRSRCRMQLQSCTNFFFSHSHSPMTGVLYPVTPFTTGTKTLVMTNQLTLHPRTPKIPIPFSRLQTPDPEYLVIEES</sequence>
<evidence type="ECO:0000256" key="2">
    <source>
        <dbReference type="SAM" id="Phobius"/>
    </source>
</evidence>
<dbReference type="AlphaFoldDB" id="A0AAI9V5A0"/>
<name>A0AAI9V5A0_9PEZI</name>
<dbReference type="EMBL" id="MPDP01000220">
    <property type="protein sequence ID" value="KAK1470923.1"/>
    <property type="molecule type" value="Genomic_DNA"/>
</dbReference>
<keyword evidence="2" id="KW-0812">Transmembrane</keyword>
<dbReference type="Proteomes" id="UP001239213">
    <property type="component" value="Unassembled WGS sequence"/>
</dbReference>
<evidence type="ECO:0000256" key="1">
    <source>
        <dbReference type="SAM" id="MobiDB-lite"/>
    </source>
</evidence>
<keyword evidence="2" id="KW-1133">Transmembrane helix</keyword>
<accession>A0AAI9V5A0</accession>
<organism evidence="3 4">
    <name type="scientific">Colletotrichum cuscutae</name>
    <dbReference type="NCBI Taxonomy" id="1209917"/>
    <lineage>
        <taxon>Eukaryota</taxon>
        <taxon>Fungi</taxon>
        <taxon>Dikarya</taxon>
        <taxon>Ascomycota</taxon>
        <taxon>Pezizomycotina</taxon>
        <taxon>Sordariomycetes</taxon>
        <taxon>Hypocreomycetidae</taxon>
        <taxon>Glomerellales</taxon>
        <taxon>Glomerellaceae</taxon>
        <taxon>Colletotrichum</taxon>
        <taxon>Colletotrichum acutatum species complex</taxon>
    </lineage>
</organism>
<comment type="caution">
    <text evidence="3">The sequence shown here is derived from an EMBL/GenBank/DDBJ whole genome shotgun (WGS) entry which is preliminary data.</text>
</comment>